<evidence type="ECO:0000313" key="4">
    <source>
        <dbReference type="Proteomes" id="UP000182761"/>
    </source>
</evidence>
<keyword evidence="1" id="KW-0175">Coiled coil</keyword>
<keyword evidence="2" id="KW-1133">Transmembrane helix</keyword>
<sequence length="128" mass="16007">MSFGDWFIGNAFKKEFLFLLGLALMLMPTYIFYNQLEDKKREKIECDKNREEERDEYFLELKKRDDRYDELERKYLEQTQKCYEKWVEYLDFTKREFYNLNKDIQDNEKIIREANDAILKLKRIKKEK</sequence>
<dbReference type="AlphaFoldDB" id="A0A0X3ASL2"/>
<evidence type="ECO:0000256" key="1">
    <source>
        <dbReference type="SAM" id="Coils"/>
    </source>
</evidence>
<organism evidence="3 4">
    <name type="scientific">Apibacter mensalis</name>
    <dbReference type="NCBI Taxonomy" id="1586267"/>
    <lineage>
        <taxon>Bacteria</taxon>
        <taxon>Pseudomonadati</taxon>
        <taxon>Bacteroidota</taxon>
        <taxon>Flavobacteriia</taxon>
        <taxon>Flavobacteriales</taxon>
        <taxon>Weeksellaceae</taxon>
        <taxon>Apibacter</taxon>
    </lineage>
</organism>
<gene>
    <name evidence="3" type="ORF">Ga0061079_1242</name>
</gene>
<protein>
    <submittedName>
        <fullName evidence="3">Uncharacterized protein</fullName>
    </submittedName>
</protein>
<feature type="coiled-coil region" evidence="1">
    <location>
        <begin position="36"/>
        <end position="81"/>
    </location>
</feature>
<dbReference type="Proteomes" id="UP000182761">
    <property type="component" value="Unassembled WGS sequence"/>
</dbReference>
<name>A0A0X3ASL2_9FLAO</name>
<proteinExistence type="predicted"/>
<keyword evidence="4" id="KW-1185">Reference proteome</keyword>
<evidence type="ECO:0000313" key="3">
    <source>
        <dbReference type="EMBL" id="CVK17213.1"/>
    </source>
</evidence>
<dbReference type="EMBL" id="FCOR01000024">
    <property type="protein sequence ID" value="CVK17213.1"/>
    <property type="molecule type" value="Genomic_DNA"/>
</dbReference>
<keyword evidence="2" id="KW-0812">Transmembrane</keyword>
<evidence type="ECO:0000256" key="2">
    <source>
        <dbReference type="SAM" id="Phobius"/>
    </source>
</evidence>
<reference evidence="3 4" key="1">
    <citation type="submission" date="2016-01" db="EMBL/GenBank/DDBJ databases">
        <authorList>
            <person name="McClelland M."/>
            <person name="Jain A."/>
            <person name="Saraogi P."/>
            <person name="Mendelson R."/>
            <person name="Westerman R."/>
            <person name="SanMiguel P."/>
            <person name="Csonka L."/>
        </authorList>
    </citation>
    <scope>NUCLEOTIDE SEQUENCE [LARGE SCALE GENOMIC DNA]</scope>
    <source>
        <strain evidence="3 4">R-53146</strain>
    </source>
</reference>
<feature type="transmembrane region" description="Helical" evidence="2">
    <location>
        <begin position="16"/>
        <end position="33"/>
    </location>
</feature>
<keyword evidence="2" id="KW-0472">Membrane</keyword>
<dbReference type="STRING" id="1586267.GCA_001418685_02079"/>
<accession>A0A0X3ASL2</accession>